<feature type="region of interest" description="Disordered" evidence="1">
    <location>
        <begin position="200"/>
        <end position="219"/>
    </location>
</feature>
<dbReference type="EMBL" id="LN714474">
    <property type="protein sequence ID" value="CEL64139.1"/>
    <property type="molecule type" value="Genomic_DNA"/>
</dbReference>
<evidence type="ECO:0000313" key="2">
    <source>
        <dbReference type="EMBL" id="CEL64139.1"/>
    </source>
</evidence>
<proteinExistence type="predicted"/>
<name>A0A0F7U2U1_NEOCL</name>
<dbReference type="AlphaFoldDB" id="A0A0F7U2U1"/>
<sequence>MEDDLISMENGVSTSAHSSRLRCQRSPRYVDMSEHDADAVTIKALNTRPYFQALRTIRSQLAVQSTAGCLAQSPQSHMRQNFVDGSTKEDECMEDGYACDVFANLRDDTADISTPCGPSVRTAEGRVPTMQYQTNSSEEATHRITSSHKGLVERLHRASVSDSVANADLSIADDDGSHDAGWDPLARLTKRREELLLMHSRRFTEEQREEKRKTREYDR</sequence>
<evidence type="ECO:0000256" key="1">
    <source>
        <dbReference type="SAM" id="MobiDB-lite"/>
    </source>
</evidence>
<protein>
    <submittedName>
        <fullName evidence="2">Uncharacterized protein</fullName>
    </submittedName>
</protein>
<reference evidence="2" key="1">
    <citation type="journal article" date="2015" name="PLoS ONE">
        <title>Comprehensive Evaluation of Toxoplasma gondii VEG and Neospora caninum LIV Genomes with Tachyzoite Stage Transcriptome and Proteome Defines Novel Transcript Features.</title>
        <authorList>
            <person name="Ramaprasad A."/>
            <person name="Mourier T."/>
            <person name="Naeem R."/>
            <person name="Malas T.B."/>
            <person name="Moussa E."/>
            <person name="Panigrahi A."/>
            <person name="Vermont S.J."/>
            <person name="Otto T.D."/>
            <person name="Wastling J."/>
            <person name="Pain A."/>
        </authorList>
    </citation>
    <scope>NUCLEOTIDE SEQUENCE</scope>
    <source>
        <strain evidence="2">Liverpool</strain>
    </source>
</reference>
<organism evidence="2">
    <name type="scientific">Neospora caninum (strain Liverpool)</name>
    <dbReference type="NCBI Taxonomy" id="572307"/>
    <lineage>
        <taxon>Eukaryota</taxon>
        <taxon>Sar</taxon>
        <taxon>Alveolata</taxon>
        <taxon>Apicomplexa</taxon>
        <taxon>Conoidasida</taxon>
        <taxon>Coccidia</taxon>
        <taxon>Eucoccidiorida</taxon>
        <taxon>Eimeriorina</taxon>
        <taxon>Sarcocystidae</taxon>
        <taxon>Neospora</taxon>
    </lineage>
</organism>
<accession>A0A0F7U2U1</accession>
<feature type="region of interest" description="Disordered" evidence="1">
    <location>
        <begin position="1"/>
        <end position="20"/>
    </location>
</feature>
<gene>
    <name evidence="2" type="ORF">BN1204_000575</name>
</gene>